<evidence type="ECO:0000313" key="3">
    <source>
        <dbReference type="EMBL" id="MBC5686681.1"/>
    </source>
</evidence>
<gene>
    <name evidence="3" type="ORF">H8R94_08735</name>
</gene>
<dbReference type="InterPro" id="IPR048428">
    <property type="entry name" value="YobI-NTPase"/>
</dbReference>
<proteinExistence type="predicted"/>
<feature type="domain" description="YobI-like P-loop NTPase" evidence="2">
    <location>
        <begin position="31"/>
        <end position="320"/>
    </location>
</feature>
<dbReference type="EMBL" id="JACOPG010000003">
    <property type="protein sequence ID" value="MBC5686681.1"/>
    <property type="molecule type" value="Genomic_DNA"/>
</dbReference>
<reference evidence="3 4" key="1">
    <citation type="submission" date="2020-08" db="EMBL/GenBank/DDBJ databases">
        <title>Genome public.</title>
        <authorList>
            <person name="Liu C."/>
            <person name="Sun Q."/>
        </authorList>
    </citation>
    <scope>NUCLEOTIDE SEQUENCE [LARGE SCALE GENOMIC DNA]</scope>
    <source>
        <strain evidence="3 4">NSJ-9</strain>
    </source>
</reference>
<dbReference type="Proteomes" id="UP000643810">
    <property type="component" value="Unassembled WGS sequence"/>
</dbReference>
<dbReference type="SUPFAM" id="SSF52540">
    <property type="entry name" value="P-loop containing nucleoside triphosphate hydrolases"/>
    <property type="match status" value="1"/>
</dbReference>
<dbReference type="RefSeq" id="WP_186854431.1">
    <property type="nucleotide sequence ID" value="NZ_JACOPG010000003.1"/>
</dbReference>
<comment type="caution">
    <text evidence="3">The sequence shown here is derived from an EMBL/GenBank/DDBJ whole genome shotgun (WGS) entry which is preliminary data.</text>
</comment>
<keyword evidence="4" id="KW-1185">Reference proteome</keyword>
<feature type="transmembrane region" description="Helical" evidence="1">
    <location>
        <begin position="192"/>
        <end position="212"/>
    </location>
</feature>
<dbReference type="InterPro" id="IPR027417">
    <property type="entry name" value="P-loop_NTPase"/>
</dbReference>
<dbReference type="Pfam" id="PF20693">
    <property type="entry name" value="YobI-ATPase"/>
    <property type="match status" value="1"/>
</dbReference>
<accession>A0ABR7GGW1</accession>
<evidence type="ECO:0000259" key="2">
    <source>
        <dbReference type="Pfam" id="PF20693"/>
    </source>
</evidence>
<keyword evidence="1" id="KW-1133">Transmembrane helix</keyword>
<name>A0ABR7GGW1_9FIRM</name>
<evidence type="ECO:0000313" key="4">
    <source>
        <dbReference type="Proteomes" id="UP000643810"/>
    </source>
</evidence>
<protein>
    <recommendedName>
        <fullName evidence="2">YobI-like P-loop NTPase domain-containing protein</fullName>
    </recommendedName>
</protein>
<evidence type="ECO:0000256" key="1">
    <source>
        <dbReference type="SAM" id="Phobius"/>
    </source>
</evidence>
<feature type="transmembrane region" description="Helical" evidence="1">
    <location>
        <begin position="156"/>
        <end position="176"/>
    </location>
</feature>
<keyword evidence="1" id="KW-0812">Transmembrane</keyword>
<organism evidence="3 4">
    <name type="scientific">Roseburia lenta</name>
    <dbReference type="NCBI Taxonomy" id="2763061"/>
    <lineage>
        <taxon>Bacteria</taxon>
        <taxon>Bacillati</taxon>
        <taxon>Bacillota</taxon>
        <taxon>Clostridia</taxon>
        <taxon>Lachnospirales</taxon>
        <taxon>Lachnospiraceae</taxon>
        <taxon>Roseburia</taxon>
    </lineage>
</organism>
<sequence>MGKQKKNSNNTIYLNRPIQNEDEDWIGISTYVDKLDAAVDADARIVAVTSDFGTGKSSLISLYKKRVEHPLCACFGFGKKVLSINMWGTYAQQEEIPADKQGDWGHEKEVMPTELHKAFIYQLVSRINPHDRRKSHYISRRLSKDFGIWAVNGKNAMWSFLAMCSLVGFFLSGLLYKFQKYIQAFWQLKNETFFMLTIVVFIVSLACFVLAVTDSEIIFSSTKSEGKRTLDENILIDLFKQEVLNHRGRQHYIVVIEDLDRIDDKQSVLQFLRELRKYYLTDGGRHKITFVVCIKPEVMLVDGREEQIPEYKKIFDYVINLQKINIENYDTILKGLLSEKKDWLASLDLQAEIETPGMDWMMHGRNIDIREIKSRLNESLTLYESLLNRFPGRAGDEVITFEKCAVATYLRREYENDFYLLEDNTLDVLVSQYGMRGMEVMEEENQPEQWEQFSERFKYEIEKLIKSKLVDANYRLYFYNYPANSILFSLAEMRVYNSIVYQEAPKNSEEYEEYLERTSEKVIQDAYKKVGSLGVRIPSFILDYDKLFVLLCENAKDKIYEMIASLHFDEQNEARACETIEKCIRPRKGDYDRDGLIYEISNQLNENVEDKNILWTIRKRMCQTIPDKVRLYRCLFVGDNPFWSKEEVEAIDDISNIFAVTNLDALDQDDESPESIHRRIIKQKDWKPEYIEFYQQVIARQGIEQWFEALAQACQCFGSIPEQMVAVYKQQIASGKLEIADYVSCMEQVKELGKTQLLLLRDYLWVNGLSERLCQLLYENGFYLEYVCNYLLQEDAKIDYEDQNVYGTIQWNAEWIQAHANTVFMRIRKEVLCESELLEKYIFLYEAPYAMPDKDELALVDDMADALKLLQNRILTEVQAKYVSEYFNAKYRNPAIAYDIMQFIVGQTAEIAHEMFYQLHLEKVAYKKMRRDRRKAMNRKLYEIFEMEDNAEEKVQFLHFTETPIEYIEKNLWQDLNQDENLRKLYVEYVNCLHQIPGYTLNNIVKLNTVYIYSNVIISRLWNNRYYKLYVVSKTMREKQFTMERDKLELLWKVYVEIFHTRDGWSQTKIYMRENQEFLHRLVEQKEYEFLDEEDIVMYADAKQTVALMDYVTSYDNATQVAYFRKIKGFEGKDAAHHFCEIARDNKAIGRDDAVYKNVSGTLVNPGYEGWLTRIWKGKK</sequence>
<keyword evidence="1" id="KW-0472">Membrane</keyword>